<keyword evidence="2" id="KW-1185">Reference proteome</keyword>
<protein>
    <submittedName>
        <fullName evidence="3">DUF5641 domain-containing protein</fullName>
    </submittedName>
</protein>
<dbReference type="Pfam" id="PF18701">
    <property type="entry name" value="DUF5641"/>
    <property type="match status" value="1"/>
</dbReference>
<dbReference type="WBParaSite" id="SMUV_0000164601-mRNA-1">
    <property type="protein sequence ID" value="SMUV_0000164601-mRNA-1"/>
    <property type="gene ID" value="SMUV_0000164601"/>
</dbReference>
<reference evidence="3" key="1">
    <citation type="submission" date="2017-02" db="UniProtKB">
        <authorList>
            <consortium name="WormBaseParasite"/>
        </authorList>
    </citation>
    <scope>IDENTIFICATION</scope>
</reference>
<accession>A0A0N5ABX0</accession>
<evidence type="ECO:0000313" key="2">
    <source>
        <dbReference type="Proteomes" id="UP000046393"/>
    </source>
</evidence>
<dbReference type="InterPro" id="IPR040676">
    <property type="entry name" value="DUF5641"/>
</dbReference>
<proteinExistence type="predicted"/>
<dbReference type="AlphaFoldDB" id="A0A0N5ABX0"/>
<dbReference type="InterPro" id="IPR036397">
    <property type="entry name" value="RNaseH_sf"/>
</dbReference>
<dbReference type="PANTHER" id="PTHR47331">
    <property type="entry name" value="PHD-TYPE DOMAIN-CONTAINING PROTEIN"/>
    <property type="match status" value="1"/>
</dbReference>
<dbReference type="InterPro" id="IPR008042">
    <property type="entry name" value="Retrotrans_Pao"/>
</dbReference>
<evidence type="ECO:0000259" key="1">
    <source>
        <dbReference type="Pfam" id="PF18701"/>
    </source>
</evidence>
<evidence type="ECO:0000313" key="3">
    <source>
        <dbReference type="WBParaSite" id="SMUV_0000164601-mRNA-1"/>
    </source>
</evidence>
<dbReference type="InterPro" id="IPR012337">
    <property type="entry name" value="RNaseH-like_sf"/>
</dbReference>
<dbReference type="STRING" id="451379.A0A0N5ABX0"/>
<organism evidence="2 3">
    <name type="scientific">Syphacia muris</name>
    <dbReference type="NCBI Taxonomy" id="451379"/>
    <lineage>
        <taxon>Eukaryota</taxon>
        <taxon>Metazoa</taxon>
        <taxon>Ecdysozoa</taxon>
        <taxon>Nematoda</taxon>
        <taxon>Chromadorea</taxon>
        <taxon>Rhabditida</taxon>
        <taxon>Spirurina</taxon>
        <taxon>Oxyuridomorpha</taxon>
        <taxon>Oxyuroidea</taxon>
        <taxon>Oxyuridae</taxon>
        <taxon>Syphacia</taxon>
    </lineage>
</organism>
<feature type="domain" description="DUF5641" evidence="1">
    <location>
        <begin position="393"/>
        <end position="497"/>
    </location>
</feature>
<dbReference type="Pfam" id="PF05380">
    <property type="entry name" value="Peptidase_A17"/>
    <property type="match status" value="1"/>
</dbReference>
<dbReference type="SUPFAM" id="SSF53098">
    <property type="entry name" value="Ribonuclease H-like"/>
    <property type="match status" value="1"/>
</dbReference>
<sequence length="560" mass="64417">MLKKWTLGDVILDRKATLRSEIKANHLFTDASKTAFGIVIYGISENNGKRRGRLLFAKSRLLPLKSSHTIPRAELVAAWLGVKVLQFVRRPSALLVDRLEMCNELAQKNSVEEVQALNFNFRYIPSEENPADLGSRGVPVQELINSKLWWEGPKWLIEEGHWPIQEIQKESLGFQCNKSVVSHGQNRRDQAQKEITERIWNLYPDQNGILRIKDRLQQIGLDNQLIYLPKEHRIILTLVLDAHEKCCHLGTAATLTKFRTEFWIEHGPTTVRKIIECRREITRGFALPGMAPLPSSPVTDISTKVVQDLSTKEFMNAFKRFCARRGTPVRLLSDNGTQSIGAAKWLKTDWEFITPNAPWKGGVYELMKGISNQEIPIPIANDFIELGPYLIKRIERSEECLKEFRAIWHKDYIQFLRERSQNDHHHQKKSLIFREPILGEVIIIEAPNTPRAKWRLATIEKLFRNQNGQITDAEVRVPNTNSDTKSMKRSISKLYPLEIDQPKVTDQSPMGDINFEMEEPQIELANIANFKKKNSSVFRSAKNLINQITEGKKIIVIVRQ</sequence>
<name>A0A0N5ABX0_9BILA</name>
<dbReference type="GO" id="GO:0003676">
    <property type="term" value="F:nucleic acid binding"/>
    <property type="evidence" value="ECO:0007669"/>
    <property type="project" value="InterPro"/>
</dbReference>
<dbReference type="Proteomes" id="UP000046393">
    <property type="component" value="Unplaced"/>
</dbReference>
<dbReference type="PANTHER" id="PTHR47331:SF1">
    <property type="entry name" value="GAG-LIKE PROTEIN"/>
    <property type="match status" value="1"/>
</dbReference>
<dbReference type="Gene3D" id="3.30.420.10">
    <property type="entry name" value="Ribonuclease H-like superfamily/Ribonuclease H"/>
    <property type="match status" value="1"/>
</dbReference>